<accession>A0A4Y2F880</accession>
<dbReference type="AlphaFoldDB" id="A0A4Y2F880"/>
<organism evidence="1 3">
    <name type="scientific">Araneus ventricosus</name>
    <name type="common">Orbweaver spider</name>
    <name type="synonym">Epeira ventricosa</name>
    <dbReference type="NCBI Taxonomy" id="182803"/>
    <lineage>
        <taxon>Eukaryota</taxon>
        <taxon>Metazoa</taxon>
        <taxon>Ecdysozoa</taxon>
        <taxon>Arthropoda</taxon>
        <taxon>Chelicerata</taxon>
        <taxon>Arachnida</taxon>
        <taxon>Araneae</taxon>
        <taxon>Araneomorphae</taxon>
        <taxon>Entelegynae</taxon>
        <taxon>Araneoidea</taxon>
        <taxon>Araneidae</taxon>
        <taxon>Araneus</taxon>
    </lineage>
</organism>
<evidence type="ECO:0000313" key="3">
    <source>
        <dbReference type="Proteomes" id="UP000499080"/>
    </source>
</evidence>
<keyword evidence="3" id="KW-1185">Reference proteome</keyword>
<gene>
    <name evidence="1" type="ORF">AVEN_269706_1</name>
    <name evidence="2" type="ORF">AVEN_38734_1</name>
</gene>
<evidence type="ECO:0000313" key="1">
    <source>
        <dbReference type="EMBL" id="GBM37730.1"/>
    </source>
</evidence>
<sequence length="128" mass="13922">MITSATPPCNASLLQVPRVVTSKLTLTCCKLNSSLIHSCHVKFVASLQILQSKIAATLLQTKIAIRGCFGDLGKLFRFPDRSVKISKHDSTEDPSCMRAWFNLNSPSIVKRGVVDGDTGSYVVLVICL</sequence>
<evidence type="ECO:0000313" key="2">
    <source>
        <dbReference type="EMBL" id="GBM37756.1"/>
    </source>
</evidence>
<reference evidence="1 3" key="1">
    <citation type="journal article" date="2019" name="Sci. Rep.">
        <title>Orb-weaving spider Araneus ventricosus genome elucidates the spidroin gene catalogue.</title>
        <authorList>
            <person name="Kono N."/>
            <person name="Nakamura H."/>
            <person name="Ohtoshi R."/>
            <person name="Moran D.A.P."/>
            <person name="Shinohara A."/>
            <person name="Yoshida Y."/>
            <person name="Fujiwara M."/>
            <person name="Mori M."/>
            <person name="Tomita M."/>
            <person name="Arakawa K."/>
        </authorList>
    </citation>
    <scope>NUCLEOTIDE SEQUENCE [LARGE SCALE GENOMIC DNA]</scope>
</reference>
<dbReference type="EMBL" id="BGPR01249604">
    <property type="protein sequence ID" value="GBM37730.1"/>
    <property type="molecule type" value="Genomic_DNA"/>
</dbReference>
<comment type="caution">
    <text evidence="1">The sequence shown here is derived from an EMBL/GenBank/DDBJ whole genome shotgun (WGS) entry which is preliminary data.</text>
</comment>
<proteinExistence type="predicted"/>
<name>A0A4Y2F880_ARAVE</name>
<dbReference type="EMBL" id="BGPR01249612">
    <property type="protein sequence ID" value="GBM37756.1"/>
    <property type="molecule type" value="Genomic_DNA"/>
</dbReference>
<dbReference type="Proteomes" id="UP000499080">
    <property type="component" value="Unassembled WGS sequence"/>
</dbReference>
<protein>
    <submittedName>
        <fullName evidence="1">Uncharacterized protein</fullName>
    </submittedName>
</protein>